<dbReference type="PANTHER" id="PTHR30417">
    <property type="entry name" value="N-ACETYLMURAMOYL-L-ALANINE AMIDASE AMID"/>
    <property type="match status" value="1"/>
</dbReference>
<evidence type="ECO:0000313" key="7">
    <source>
        <dbReference type="Proteomes" id="UP001057877"/>
    </source>
</evidence>
<keyword evidence="4" id="KW-0961">Cell wall biogenesis/degradation</keyword>
<name>A0ABY5SDR9_9BACL</name>
<dbReference type="InterPro" id="IPR002502">
    <property type="entry name" value="Amidase_domain"/>
</dbReference>
<dbReference type="InterPro" id="IPR036582">
    <property type="entry name" value="Mao_N_sf"/>
</dbReference>
<proteinExistence type="predicted"/>
<keyword evidence="3 6" id="KW-0378">Hydrolase</keyword>
<dbReference type="SMART" id="SM00644">
    <property type="entry name" value="Ami_2"/>
    <property type="match status" value="1"/>
</dbReference>
<sequence length="247" mass="28106">MGKFKEKYQITPKYLSKPSKRRSGIKMTKVRFIVAHDTGNKNSTAIGNIGYYQNSRNDMSASAHIFLDDKGIWECIPALTGTPEKAWHVLYEKPNDNAMYGYEANNCAIAVEYCYGDNINANEAYKRYVWVLAYICFKFGLNPSKDIVGHHILDPQRKSDPKSGLAHSGRTYEQLLIDVVKEYEDCTKEEEDEMDKITVMVNGKRMENGLLDSRAGITYVPVRAVSEALGARVQWDSKTNTVRIEKR</sequence>
<dbReference type="EC" id="3.5.1.28" evidence="2"/>
<comment type="catalytic activity">
    <reaction evidence="1">
        <text>Hydrolyzes the link between N-acetylmuramoyl residues and L-amino acid residues in certain cell-wall glycopeptides.</text>
        <dbReference type="EC" id="3.5.1.28"/>
    </reaction>
</comment>
<dbReference type="InterPro" id="IPR051206">
    <property type="entry name" value="NAMLAA_amidase_2"/>
</dbReference>
<keyword evidence="7" id="KW-1185">Reference proteome</keyword>
<gene>
    <name evidence="6" type="ORF">L1F29_09895</name>
</gene>
<evidence type="ECO:0000256" key="3">
    <source>
        <dbReference type="ARBA" id="ARBA00022801"/>
    </source>
</evidence>
<evidence type="ECO:0000256" key="1">
    <source>
        <dbReference type="ARBA" id="ARBA00001561"/>
    </source>
</evidence>
<dbReference type="EMBL" id="CP091430">
    <property type="protein sequence ID" value="UVI32102.1"/>
    <property type="molecule type" value="Genomic_DNA"/>
</dbReference>
<reference evidence="6" key="1">
    <citation type="submission" date="2022-01" db="EMBL/GenBank/DDBJ databases">
        <title>Paenibacillus spongiae sp. nov., isolated from marine sponge.</title>
        <authorList>
            <person name="Li Z."/>
            <person name="Zhang M."/>
        </authorList>
    </citation>
    <scope>NUCLEOTIDE SEQUENCE</scope>
    <source>
        <strain evidence="6">PHS-Z3</strain>
    </source>
</reference>
<dbReference type="Proteomes" id="UP001057877">
    <property type="component" value="Chromosome"/>
</dbReference>
<dbReference type="InterPro" id="IPR036505">
    <property type="entry name" value="Amidase/PGRP_sf"/>
</dbReference>
<feature type="domain" description="N-acetylmuramoyl-L-alanine amidase" evidence="5">
    <location>
        <begin position="19"/>
        <end position="162"/>
    </location>
</feature>
<dbReference type="Pfam" id="PF07833">
    <property type="entry name" value="Cu_amine_oxidN1"/>
    <property type="match status" value="1"/>
</dbReference>
<dbReference type="InterPro" id="IPR012854">
    <property type="entry name" value="Cu_amine_oxidase-like_N"/>
</dbReference>
<dbReference type="Gene3D" id="3.40.80.10">
    <property type="entry name" value="Peptidoglycan recognition protein-like"/>
    <property type="match status" value="1"/>
</dbReference>
<dbReference type="SUPFAM" id="SSF55846">
    <property type="entry name" value="N-acetylmuramoyl-L-alanine amidase-like"/>
    <property type="match status" value="1"/>
</dbReference>
<evidence type="ECO:0000313" key="6">
    <source>
        <dbReference type="EMBL" id="UVI32102.1"/>
    </source>
</evidence>
<evidence type="ECO:0000256" key="2">
    <source>
        <dbReference type="ARBA" id="ARBA00011901"/>
    </source>
</evidence>
<protein>
    <recommendedName>
        <fullName evidence="2">N-acetylmuramoyl-L-alanine amidase</fullName>
        <ecNumber evidence="2">3.5.1.28</ecNumber>
    </recommendedName>
</protein>
<organism evidence="6 7">
    <name type="scientific">Paenibacillus spongiae</name>
    <dbReference type="NCBI Taxonomy" id="2909671"/>
    <lineage>
        <taxon>Bacteria</taxon>
        <taxon>Bacillati</taxon>
        <taxon>Bacillota</taxon>
        <taxon>Bacilli</taxon>
        <taxon>Bacillales</taxon>
        <taxon>Paenibacillaceae</taxon>
        <taxon>Paenibacillus</taxon>
    </lineage>
</organism>
<dbReference type="RefSeq" id="WP_258388162.1">
    <property type="nucleotide sequence ID" value="NZ_CP091430.1"/>
</dbReference>
<dbReference type="Pfam" id="PF01510">
    <property type="entry name" value="Amidase_2"/>
    <property type="match status" value="1"/>
</dbReference>
<evidence type="ECO:0000259" key="5">
    <source>
        <dbReference type="SMART" id="SM00644"/>
    </source>
</evidence>
<dbReference type="Gene3D" id="3.30.457.10">
    <property type="entry name" value="Copper amine oxidase-like, N-terminal domain"/>
    <property type="match status" value="1"/>
</dbReference>
<dbReference type="SUPFAM" id="SSF55383">
    <property type="entry name" value="Copper amine oxidase, domain N"/>
    <property type="match status" value="1"/>
</dbReference>
<dbReference type="PANTHER" id="PTHR30417:SF1">
    <property type="entry name" value="N-ACETYLMURAMOYL-L-ALANINE AMIDASE AMID"/>
    <property type="match status" value="1"/>
</dbReference>
<dbReference type="GO" id="GO:0008745">
    <property type="term" value="F:N-acetylmuramoyl-L-alanine amidase activity"/>
    <property type="evidence" value="ECO:0007669"/>
    <property type="project" value="UniProtKB-EC"/>
</dbReference>
<accession>A0ABY5SDR9</accession>
<dbReference type="CDD" id="cd06583">
    <property type="entry name" value="PGRP"/>
    <property type="match status" value="1"/>
</dbReference>
<evidence type="ECO:0000256" key="4">
    <source>
        <dbReference type="ARBA" id="ARBA00023316"/>
    </source>
</evidence>